<proteinExistence type="predicted"/>
<organism evidence="1 2">
    <name type="scientific">Ignicoccus pacificus DSM 13166</name>
    <dbReference type="NCBI Taxonomy" id="940294"/>
    <lineage>
        <taxon>Archaea</taxon>
        <taxon>Thermoproteota</taxon>
        <taxon>Thermoprotei</taxon>
        <taxon>Desulfurococcales</taxon>
        <taxon>Desulfurococcaceae</taxon>
        <taxon>Ignicoccus</taxon>
    </lineage>
</organism>
<sequence>MKCGDLPPPPPSVEMWEELFRNVDDPKEFLREILKNEIAEARKSKKHDDESLVALYLLEKALELEEKDDPKELAKCAVMLISVVRSIGSDCFNKRILKKNNGRFRKFKPSL</sequence>
<dbReference type="Proteomes" id="UP001063698">
    <property type="component" value="Chromosome"/>
</dbReference>
<gene>
    <name evidence="1" type="ORF">IPA_07465</name>
</gene>
<evidence type="ECO:0000313" key="1">
    <source>
        <dbReference type="EMBL" id="UXD22701.1"/>
    </source>
</evidence>
<dbReference type="AlphaFoldDB" id="A0A977KBS1"/>
<dbReference type="KEGG" id="ipc:IPA_07465"/>
<name>A0A977KBS1_9CREN</name>
<protein>
    <submittedName>
        <fullName evidence="1">Uncharacterized protein</fullName>
    </submittedName>
</protein>
<dbReference type="EMBL" id="CP006868">
    <property type="protein sequence ID" value="UXD22701.1"/>
    <property type="molecule type" value="Genomic_DNA"/>
</dbReference>
<accession>A0A977KBS1</accession>
<evidence type="ECO:0000313" key="2">
    <source>
        <dbReference type="Proteomes" id="UP001063698"/>
    </source>
</evidence>
<keyword evidence="2" id="KW-1185">Reference proteome</keyword>
<reference evidence="1" key="1">
    <citation type="submission" date="2013-11" db="EMBL/GenBank/DDBJ databases">
        <title>Comparative genomics of Ignicoccus.</title>
        <authorList>
            <person name="Podar M."/>
        </authorList>
    </citation>
    <scope>NUCLEOTIDE SEQUENCE</scope>
    <source>
        <strain evidence="1">DSM 13166</strain>
    </source>
</reference>